<dbReference type="AlphaFoldDB" id="A0A6A4SI72"/>
<evidence type="ECO:0000313" key="3">
    <source>
        <dbReference type="Proteomes" id="UP000438429"/>
    </source>
</evidence>
<keyword evidence="1" id="KW-0812">Transmembrane</keyword>
<comment type="caution">
    <text evidence="2">The sequence shown here is derived from an EMBL/GenBank/DDBJ whole genome shotgun (WGS) entry which is preliminary data.</text>
</comment>
<evidence type="ECO:0000313" key="2">
    <source>
        <dbReference type="EMBL" id="KAF0030664.1"/>
    </source>
</evidence>
<organism evidence="2 3">
    <name type="scientific">Scophthalmus maximus</name>
    <name type="common">Turbot</name>
    <name type="synonym">Psetta maxima</name>
    <dbReference type="NCBI Taxonomy" id="52904"/>
    <lineage>
        <taxon>Eukaryota</taxon>
        <taxon>Metazoa</taxon>
        <taxon>Chordata</taxon>
        <taxon>Craniata</taxon>
        <taxon>Vertebrata</taxon>
        <taxon>Euteleostomi</taxon>
        <taxon>Actinopterygii</taxon>
        <taxon>Neopterygii</taxon>
        <taxon>Teleostei</taxon>
        <taxon>Neoteleostei</taxon>
        <taxon>Acanthomorphata</taxon>
        <taxon>Carangaria</taxon>
        <taxon>Pleuronectiformes</taxon>
        <taxon>Pleuronectoidei</taxon>
        <taxon>Scophthalmidae</taxon>
        <taxon>Scophthalmus</taxon>
    </lineage>
</organism>
<protein>
    <submittedName>
        <fullName evidence="2">Uncharacterized protein</fullName>
    </submittedName>
</protein>
<sequence>MADATGGADQSHDKMLARNRFLLLVVVGGAALAVISLSLQFYAPFDQIPISTEDNQTLIGSSPARRRITEH</sequence>
<feature type="transmembrane region" description="Helical" evidence="1">
    <location>
        <begin position="21"/>
        <end position="43"/>
    </location>
</feature>
<dbReference type="EMBL" id="VEVO01000015">
    <property type="protein sequence ID" value="KAF0030664.1"/>
    <property type="molecule type" value="Genomic_DNA"/>
</dbReference>
<keyword evidence="1" id="KW-1133">Transmembrane helix</keyword>
<dbReference type="Proteomes" id="UP000438429">
    <property type="component" value="Unassembled WGS sequence"/>
</dbReference>
<reference evidence="2 3" key="1">
    <citation type="submission" date="2019-06" db="EMBL/GenBank/DDBJ databases">
        <title>Draft genomes of female and male turbot (Scophthalmus maximus).</title>
        <authorList>
            <person name="Xu H."/>
            <person name="Xu X.-W."/>
            <person name="Shao C."/>
            <person name="Chen S."/>
        </authorList>
    </citation>
    <scope>NUCLEOTIDE SEQUENCE [LARGE SCALE GENOMIC DNA]</scope>
    <source>
        <strain evidence="2">Ysfricsl-2016a</strain>
        <tissue evidence="2">Blood</tissue>
    </source>
</reference>
<proteinExistence type="predicted"/>
<evidence type="ECO:0000256" key="1">
    <source>
        <dbReference type="SAM" id="Phobius"/>
    </source>
</evidence>
<keyword evidence="1" id="KW-0472">Membrane</keyword>
<accession>A0A6A4SI72</accession>
<gene>
    <name evidence="2" type="ORF">F2P81_017395</name>
</gene>
<name>A0A6A4SI72_SCOMX</name>